<dbReference type="GO" id="GO:0006355">
    <property type="term" value="P:regulation of DNA-templated transcription"/>
    <property type="evidence" value="ECO:0007669"/>
    <property type="project" value="InterPro"/>
</dbReference>
<dbReference type="Gene3D" id="1.10.1220.10">
    <property type="entry name" value="Met repressor-like"/>
    <property type="match status" value="1"/>
</dbReference>
<evidence type="ECO:0000313" key="2">
    <source>
        <dbReference type="Proteomes" id="UP000216871"/>
    </source>
</evidence>
<reference evidence="1 2" key="1">
    <citation type="journal article" date="2017" name="BMC Genomics">
        <title>Comparative genomic and phylogenomic analyses of the Bifidobacteriaceae family.</title>
        <authorList>
            <person name="Lugli G.A."/>
            <person name="Milani C."/>
            <person name="Turroni F."/>
            <person name="Duranti S."/>
            <person name="Mancabelli L."/>
            <person name="Mangifesta M."/>
            <person name="Ferrario C."/>
            <person name="Modesto M."/>
            <person name="Mattarelli P."/>
            <person name="Jiri K."/>
            <person name="van Sinderen D."/>
            <person name="Ventura M."/>
        </authorList>
    </citation>
    <scope>NUCLEOTIDE SEQUENCE [LARGE SCALE GENOMIC DNA]</scope>
    <source>
        <strain evidence="1 2">DSM 100196</strain>
    </source>
</reference>
<dbReference type="RefSeq" id="WP_094668100.1">
    <property type="nucleotide sequence ID" value="NZ_MWWW01000021.1"/>
</dbReference>
<evidence type="ECO:0000313" key="1">
    <source>
        <dbReference type="EMBL" id="OZG58537.1"/>
    </source>
</evidence>
<dbReference type="Pfam" id="PF04221">
    <property type="entry name" value="RelB"/>
    <property type="match status" value="1"/>
</dbReference>
<keyword evidence="2" id="KW-1185">Reference proteome</keyword>
<dbReference type="InterPro" id="IPR013321">
    <property type="entry name" value="Arc_rbn_hlx_hlx"/>
</dbReference>
<name>A0A261FHA9_9BIFI</name>
<accession>A0A261FHA9</accession>
<dbReference type="Proteomes" id="UP000216871">
    <property type="component" value="Unassembled WGS sequence"/>
</dbReference>
<dbReference type="AlphaFoldDB" id="A0A261FHA9"/>
<sequence>MGKLVASVDDDVKARAAALYESMGVSLSTAVNIFLRQSLVDNGFPFRPRRYEGVRLLPTEETSSVMVEAEAKELGLIPDDAVECRTGDEICEHLRGLRERAR</sequence>
<dbReference type="OrthoDB" id="9804867at2"/>
<dbReference type="EMBL" id="MWWW01000021">
    <property type="protein sequence ID" value="OZG58537.1"/>
    <property type="molecule type" value="Genomic_DNA"/>
</dbReference>
<dbReference type="InterPro" id="IPR007337">
    <property type="entry name" value="RelB/DinJ"/>
</dbReference>
<gene>
    <name evidence="1" type="ORF">BMYO_1666</name>
</gene>
<organism evidence="1 2">
    <name type="scientific">Bifidobacterium myosotis</name>
    <dbReference type="NCBI Taxonomy" id="1630166"/>
    <lineage>
        <taxon>Bacteria</taxon>
        <taxon>Bacillati</taxon>
        <taxon>Actinomycetota</taxon>
        <taxon>Actinomycetes</taxon>
        <taxon>Bifidobacteriales</taxon>
        <taxon>Bifidobacteriaceae</taxon>
        <taxon>Bifidobacterium</taxon>
    </lineage>
</organism>
<comment type="caution">
    <text evidence="1">The sequence shown here is derived from an EMBL/GenBank/DDBJ whole genome shotgun (WGS) entry which is preliminary data.</text>
</comment>
<protein>
    <submittedName>
        <fullName evidence="1">Translation repressor RelB</fullName>
    </submittedName>
</protein>
<proteinExistence type="predicted"/>